<reference evidence="1" key="1">
    <citation type="submission" date="2021-11" db="EMBL/GenBank/DDBJ databases">
        <title>Study of the species diversity of bacterial strains isolated from a unique natural object - Shulgan-Tash cave (Bashkiria).</title>
        <authorList>
            <person name="Sazanova A.L."/>
            <person name="Chirak E.R."/>
            <person name="Safronova V.I."/>
        </authorList>
    </citation>
    <scope>NUCLEOTIDE SEQUENCE</scope>
    <source>
        <strain evidence="1">P1</strain>
    </source>
</reference>
<evidence type="ECO:0000313" key="1">
    <source>
        <dbReference type="EMBL" id="UUZ43839.1"/>
    </source>
</evidence>
<organism evidence="1 2">
    <name type="scientific">Janibacter limosus</name>
    <dbReference type="NCBI Taxonomy" id="53458"/>
    <lineage>
        <taxon>Bacteria</taxon>
        <taxon>Bacillati</taxon>
        <taxon>Actinomycetota</taxon>
        <taxon>Actinomycetes</taxon>
        <taxon>Micrococcales</taxon>
        <taxon>Intrasporangiaceae</taxon>
        <taxon>Janibacter</taxon>
    </lineage>
</organism>
<accession>A0AC61U1E9</accession>
<proteinExistence type="predicted"/>
<sequence>MTFDPATYPALVTAPAVLCRVIARSVRIPSILILLVVGFAPGPARQSRRGPRAGGALRRGLARGRDHPLRGEPLPSPARHP</sequence>
<protein>
    <submittedName>
        <fullName evidence="1">Uncharacterized protein</fullName>
    </submittedName>
</protein>
<name>A0AC61U1E9_9MICO</name>
<gene>
    <name evidence="1" type="ORF">LP422_13930</name>
</gene>
<dbReference type="EMBL" id="CP087977">
    <property type="protein sequence ID" value="UUZ43839.1"/>
    <property type="molecule type" value="Genomic_DNA"/>
</dbReference>
<evidence type="ECO:0000313" key="2">
    <source>
        <dbReference type="Proteomes" id="UP001059663"/>
    </source>
</evidence>
<dbReference type="Proteomes" id="UP001059663">
    <property type="component" value="Chromosome"/>
</dbReference>